<evidence type="ECO:0000256" key="8">
    <source>
        <dbReference type="SAM" id="Coils"/>
    </source>
</evidence>
<evidence type="ECO:0000256" key="4">
    <source>
        <dbReference type="ARBA" id="ARBA00023015"/>
    </source>
</evidence>
<keyword evidence="3" id="KW-0862">Zinc</keyword>
<dbReference type="CDD" id="cd00167">
    <property type="entry name" value="SANT"/>
    <property type="match status" value="1"/>
</dbReference>
<dbReference type="PROSITE" id="PS50090">
    <property type="entry name" value="MYB_LIKE"/>
    <property type="match status" value="1"/>
</dbReference>
<evidence type="ECO:0000259" key="10">
    <source>
        <dbReference type="PROSITE" id="PS50090"/>
    </source>
</evidence>
<dbReference type="Pfam" id="PF00569">
    <property type="entry name" value="ZZ"/>
    <property type="match status" value="1"/>
</dbReference>
<dbReference type="Gene3D" id="3.40.50.10190">
    <property type="entry name" value="BRCT domain"/>
    <property type="match status" value="1"/>
</dbReference>
<feature type="compositionally biased region" description="Low complexity" evidence="9">
    <location>
        <begin position="864"/>
        <end position="893"/>
    </location>
</feature>
<dbReference type="OrthoDB" id="118550at2759"/>
<dbReference type="GO" id="GO:0006355">
    <property type="term" value="P:regulation of DNA-templated transcription"/>
    <property type="evidence" value="ECO:0007669"/>
    <property type="project" value="UniProtKB-ARBA"/>
</dbReference>
<evidence type="ECO:0000256" key="6">
    <source>
        <dbReference type="ARBA" id="ARBA00023163"/>
    </source>
</evidence>
<dbReference type="Gene3D" id="1.10.10.10">
    <property type="entry name" value="Winged helix-like DNA-binding domain superfamily/Winged helix DNA-binding domain"/>
    <property type="match status" value="1"/>
</dbReference>
<evidence type="ECO:0000313" key="15">
    <source>
        <dbReference type="Proteomes" id="UP000654370"/>
    </source>
</evidence>
<dbReference type="InterPro" id="IPR001005">
    <property type="entry name" value="SANT/Myb"/>
</dbReference>
<dbReference type="PROSITE" id="PS50934">
    <property type="entry name" value="SWIRM"/>
    <property type="match status" value="1"/>
</dbReference>
<dbReference type="InterPro" id="IPR036420">
    <property type="entry name" value="BRCT_dom_sf"/>
</dbReference>
<name>A0A8H7PH88_MORIS</name>
<dbReference type="SUPFAM" id="SSF46689">
    <property type="entry name" value="Homeodomain-like"/>
    <property type="match status" value="2"/>
</dbReference>
<dbReference type="InterPro" id="IPR000433">
    <property type="entry name" value="Znf_ZZ"/>
</dbReference>
<dbReference type="Pfam" id="PF04433">
    <property type="entry name" value="SWIRM"/>
    <property type="match status" value="1"/>
</dbReference>
<feature type="region of interest" description="Disordered" evidence="9">
    <location>
        <begin position="286"/>
        <end position="311"/>
    </location>
</feature>
<feature type="region of interest" description="Disordered" evidence="9">
    <location>
        <begin position="861"/>
        <end position="893"/>
    </location>
</feature>
<dbReference type="InterPro" id="IPR041984">
    <property type="entry name" value="Rsc8/Ssr1/Ssr2_ZZ"/>
</dbReference>
<dbReference type="InterPro" id="IPR009057">
    <property type="entry name" value="Homeodomain-like_sf"/>
</dbReference>
<evidence type="ECO:0000256" key="1">
    <source>
        <dbReference type="ARBA" id="ARBA00022723"/>
    </source>
</evidence>
<dbReference type="SMART" id="SM00291">
    <property type="entry name" value="ZnF_ZZ"/>
    <property type="match status" value="1"/>
</dbReference>
<feature type="domain" description="SWIRM" evidence="11">
    <location>
        <begin position="415"/>
        <end position="514"/>
    </location>
</feature>
<dbReference type="SUPFAM" id="SSF52113">
    <property type="entry name" value="BRCT domain"/>
    <property type="match status" value="1"/>
</dbReference>
<keyword evidence="8" id="KW-0175">Coiled coil</keyword>
<protein>
    <submittedName>
        <fullName evidence="14">Uncharacterized protein</fullName>
    </submittedName>
</protein>
<evidence type="ECO:0000256" key="2">
    <source>
        <dbReference type="ARBA" id="ARBA00022771"/>
    </source>
</evidence>
<dbReference type="InterPro" id="IPR017884">
    <property type="entry name" value="SANT_dom"/>
</dbReference>
<keyword evidence="7" id="KW-0539">Nucleus</keyword>
<dbReference type="InterPro" id="IPR007526">
    <property type="entry name" value="SWIRM"/>
</dbReference>
<dbReference type="FunFam" id="1.10.10.60:FF:000014">
    <property type="entry name" value="SWI/SNF complex subunit SMARCC2 isoform C"/>
    <property type="match status" value="1"/>
</dbReference>
<dbReference type="GO" id="GO:0003677">
    <property type="term" value="F:DNA binding"/>
    <property type="evidence" value="ECO:0007669"/>
    <property type="project" value="UniProtKB-KW"/>
</dbReference>
<accession>A0A8H7PH88</accession>
<dbReference type="AlphaFoldDB" id="A0A8H7PH88"/>
<proteinExistence type="predicted"/>
<keyword evidence="5" id="KW-0238">DNA-binding</keyword>
<evidence type="ECO:0000256" key="9">
    <source>
        <dbReference type="SAM" id="MobiDB-lite"/>
    </source>
</evidence>
<dbReference type="PANTHER" id="PTHR12802:SF41">
    <property type="entry name" value="BRAHMA ASSOCIATED PROTEIN 155 KDA"/>
    <property type="match status" value="1"/>
</dbReference>
<dbReference type="Gene3D" id="1.10.10.60">
    <property type="entry name" value="Homeodomain-like"/>
    <property type="match status" value="1"/>
</dbReference>
<keyword evidence="6" id="KW-0804">Transcription</keyword>
<keyword evidence="15" id="KW-1185">Reference proteome</keyword>
<keyword evidence="4" id="KW-0805">Transcription regulation</keyword>
<evidence type="ECO:0000256" key="3">
    <source>
        <dbReference type="ARBA" id="ARBA00022833"/>
    </source>
</evidence>
<evidence type="ECO:0000313" key="14">
    <source>
        <dbReference type="EMBL" id="KAG2173803.1"/>
    </source>
</evidence>
<evidence type="ECO:0000259" key="11">
    <source>
        <dbReference type="PROSITE" id="PS50934"/>
    </source>
</evidence>
<dbReference type="SUPFAM" id="SSF57850">
    <property type="entry name" value="RING/U-box"/>
    <property type="match status" value="1"/>
</dbReference>
<sequence>MAPKANLKNGGTDLTFYEHEATVASFHSILSKLLQDLGNPDLNITPRQLSLFTGELQQFQEDALGLNATRAANAPFRIPAKLFKVDSNGKLTPSHPLYHILRAAYSYMLEQGWPDFTNFLSTAKRPKVIELITYITNILISKNIIRKPRIAFAPSVNDQNRKALSKLARTTNASITQDSNNATHILHGPMEDIDSIEEEWFRTLEKRGGRVLIHWWYYPDSYDTWMPETEQFMAEPEEPPVHEGAWNITSRWLQESVKYNEWMNEEDYEEIPSDSPEAMEDIQEENNHRKVSRHQRMESDAVSETTTTVGDEQATEVEDVFLDEDKQPLVKVCDVERDRPQTGVKTRKNEFEPYSHGDLTNISCFTYEGLRNESKRRRVEEMDTDDPTDLNENTLAAYREAKAYQNAQPIPKELIVPAAAATWFDPAKVHDIEKLSLPHFFGHEEEADSSYAQEYTQIRDFMMKKYQEDPSEYLTVLACTKDLTGDLEDLMRVHSFLEMWGLINYQVDPRKRPFETSLENEHDAGIMPFQYPEIDDDEEDKKELTSLRELYGQMRKEIFDPKLAGMVKPRITTLIAEDADPDDPDSGQSVVCDSCKQDCTDARYQSLKIKNTQVCPDCFLEGRFSSTMSSGDFLRVEGGMEKPSPEEEWTTYEQLLLLEAVEKYDDDWLLISEYVGTRSKEQCVTQFLQSPIQDSILKSLTELTEEEKNNTKVPFENAENPVMTMISFLSGAVNPAVGAVAAQSSLRVLLESKNEKDEDDPEDSDDENISCFSRKTLEQATSAGLAAAIEQAHALAKHEDAEVHKLIQVVITTQLKKLDLKIQQYEELEQSLVNEQKELEKQRVMLISSINAMMARAPHLSNNSTSTAATASSAAAPATPQKVTTPPTTTNTS</sequence>
<dbReference type="InterPro" id="IPR032451">
    <property type="entry name" value="SMARCC_C"/>
</dbReference>
<keyword evidence="2" id="KW-0863">Zinc-finger</keyword>
<dbReference type="SMART" id="SM00717">
    <property type="entry name" value="SANT"/>
    <property type="match status" value="1"/>
</dbReference>
<dbReference type="Proteomes" id="UP000654370">
    <property type="component" value="Unassembled WGS sequence"/>
</dbReference>
<dbReference type="CDD" id="cd02336">
    <property type="entry name" value="ZZ_RSC8"/>
    <property type="match status" value="1"/>
</dbReference>
<comment type="caution">
    <text evidence="14">The sequence shown here is derived from an EMBL/GenBank/DDBJ whole genome shotgun (WGS) entry which is preliminary data.</text>
</comment>
<dbReference type="Pfam" id="PF00249">
    <property type="entry name" value="Myb_DNA-binding"/>
    <property type="match status" value="1"/>
</dbReference>
<organism evidence="14 15">
    <name type="scientific">Mortierella isabellina</name>
    <name type="common">Filamentous fungus</name>
    <name type="synonym">Umbelopsis isabellina</name>
    <dbReference type="NCBI Taxonomy" id="91625"/>
    <lineage>
        <taxon>Eukaryota</taxon>
        <taxon>Fungi</taxon>
        <taxon>Fungi incertae sedis</taxon>
        <taxon>Mucoromycota</taxon>
        <taxon>Mucoromycotina</taxon>
        <taxon>Umbelopsidomycetes</taxon>
        <taxon>Umbelopsidales</taxon>
        <taxon>Umbelopsidaceae</taxon>
        <taxon>Umbelopsis</taxon>
    </lineage>
</organism>
<dbReference type="InterPro" id="IPR032450">
    <property type="entry name" value="SMARCC_N"/>
</dbReference>
<dbReference type="Gene3D" id="3.30.60.90">
    <property type="match status" value="1"/>
</dbReference>
<dbReference type="GO" id="GO:0008270">
    <property type="term" value="F:zinc ion binding"/>
    <property type="evidence" value="ECO:0007669"/>
    <property type="project" value="UniProtKB-KW"/>
</dbReference>
<feature type="coiled-coil region" evidence="8">
    <location>
        <begin position="815"/>
        <end position="845"/>
    </location>
</feature>
<dbReference type="PANTHER" id="PTHR12802">
    <property type="entry name" value="SWI/SNF COMPLEX-RELATED"/>
    <property type="match status" value="1"/>
</dbReference>
<reference evidence="14" key="1">
    <citation type="submission" date="2020-12" db="EMBL/GenBank/DDBJ databases">
        <title>Metabolic potential, ecology and presence of endohyphal bacteria is reflected in genomic diversity of Mucoromycotina.</title>
        <authorList>
            <person name="Muszewska A."/>
            <person name="Okrasinska A."/>
            <person name="Steczkiewicz K."/>
            <person name="Drgas O."/>
            <person name="Orlowska M."/>
            <person name="Perlinska-Lenart U."/>
            <person name="Aleksandrzak-Piekarczyk T."/>
            <person name="Szatraj K."/>
            <person name="Zielenkiewicz U."/>
            <person name="Pilsyk S."/>
            <person name="Malc E."/>
            <person name="Mieczkowski P."/>
            <person name="Kruszewska J.S."/>
            <person name="Biernat P."/>
            <person name="Pawlowska J."/>
        </authorList>
    </citation>
    <scope>NUCLEOTIDE SEQUENCE</scope>
    <source>
        <strain evidence="14">WA0000067209</strain>
    </source>
</reference>
<dbReference type="Pfam" id="PF16496">
    <property type="entry name" value="SWIRM-assoc_2"/>
    <property type="match status" value="1"/>
</dbReference>
<dbReference type="PROSITE" id="PS51293">
    <property type="entry name" value="SANT"/>
    <property type="match status" value="1"/>
</dbReference>
<dbReference type="InterPro" id="IPR049898">
    <property type="entry name" value="MARR_BRCT_CHROMO"/>
</dbReference>
<dbReference type="EMBL" id="JAEPQZ010000014">
    <property type="protein sequence ID" value="KAG2173803.1"/>
    <property type="molecule type" value="Genomic_DNA"/>
</dbReference>
<feature type="domain" description="Myb-like" evidence="10">
    <location>
        <begin position="649"/>
        <end position="687"/>
    </location>
</feature>
<dbReference type="Pfam" id="PF16495">
    <property type="entry name" value="SWIRM-assoc_1"/>
    <property type="match status" value="1"/>
</dbReference>
<dbReference type="InterPro" id="IPR043145">
    <property type="entry name" value="Znf_ZZ_sf"/>
</dbReference>
<evidence type="ECO:0000256" key="5">
    <source>
        <dbReference type="ARBA" id="ARBA00023125"/>
    </source>
</evidence>
<evidence type="ECO:0000259" key="13">
    <source>
        <dbReference type="PROSITE" id="PS52032"/>
    </source>
</evidence>
<keyword evidence="1" id="KW-0479">Metal-binding</keyword>
<dbReference type="PROSITE" id="PS52032">
    <property type="entry name" value="MARR_BRCT_CHROMO"/>
    <property type="match status" value="1"/>
</dbReference>
<evidence type="ECO:0000259" key="12">
    <source>
        <dbReference type="PROSITE" id="PS51293"/>
    </source>
</evidence>
<evidence type="ECO:0000256" key="7">
    <source>
        <dbReference type="ARBA" id="ARBA00023242"/>
    </source>
</evidence>
<gene>
    <name evidence="14" type="ORF">INT43_005223</name>
</gene>
<feature type="domain" description="Chromo" evidence="13">
    <location>
        <begin position="2"/>
        <end position="285"/>
    </location>
</feature>
<dbReference type="InterPro" id="IPR036388">
    <property type="entry name" value="WH-like_DNA-bd_sf"/>
</dbReference>
<feature type="domain" description="SANT" evidence="12">
    <location>
        <begin position="644"/>
        <end position="695"/>
    </location>
</feature>
<dbReference type="FunFam" id="1.10.10.10:FF:000020">
    <property type="entry name" value="SWI/SNF complex subunit SMARCC2 isoform c"/>
    <property type="match status" value="1"/>
</dbReference>